<evidence type="ECO:0000313" key="1">
    <source>
        <dbReference type="EMBL" id="GLQ91646.1"/>
    </source>
</evidence>
<accession>A0ABQ5XIV8</accession>
<comment type="caution">
    <text evidence="1">The sequence shown here is derived from an EMBL/GenBank/DDBJ whole genome shotgun (WGS) entry which is preliminary data.</text>
</comment>
<sequence>METTAIDMVTARSLATPTNDFNRIMATYSKWDYNEVILWANPDGTLTLVTAFTRAEVEQFWDAYLSSAHYPGGERRNSDFPGTWFDLIDSQYYQIDSVTGVETSYRAAFVFITWPDGVIGELYWREPSWTPAFEITMPQTFMEMLVAYENAWQTGDVDARLALIEDETCSVVRIANVTGDHRTRFVARTKSELRAGWTSESYGKVIELKRLYKVISTFYISAGYKLVLDVSGRRVERETVILFPLGPNRKFIGELSYSFES</sequence>
<keyword evidence="2" id="KW-1185">Reference proteome</keyword>
<name>A0ABQ5XIV8_9GAMM</name>
<proteinExistence type="predicted"/>
<reference evidence="2" key="1">
    <citation type="journal article" date="2019" name="Int. J. Syst. Evol. Microbiol.">
        <title>The Global Catalogue of Microorganisms (GCM) 10K type strain sequencing project: providing services to taxonomists for standard genome sequencing and annotation.</title>
        <authorList>
            <consortium name="The Broad Institute Genomics Platform"/>
            <consortium name="The Broad Institute Genome Sequencing Center for Infectious Disease"/>
            <person name="Wu L."/>
            <person name="Ma J."/>
        </authorList>
    </citation>
    <scope>NUCLEOTIDE SEQUENCE [LARGE SCALE GENOMIC DNA]</scope>
    <source>
        <strain evidence="2">NBRC 111980</strain>
    </source>
</reference>
<gene>
    <name evidence="1" type="ORF">GCM10007901_05960</name>
</gene>
<evidence type="ECO:0000313" key="2">
    <source>
        <dbReference type="Proteomes" id="UP001156670"/>
    </source>
</evidence>
<protein>
    <recommendedName>
        <fullName evidence="3">SnoaL-like domain-containing protein</fullName>
    </recommendedName>
</protein>
<dbReference type="Proteomes" id="UP001156670">
    <property type="component" value="Unassembled WGS sequence"/>
</dbReference>
<evidence type="ECO:0008006" key="3">
    <source>
        <dbReference type="Google" id="ProtNLM"/>
    </source>
</evidence>
<organism evidence="1 2">
    <name type="scientific">Dyella acidisoli</name>
    <dbReference type="NCBI Taxonomy" id="1867834"/>
    <lineage>
        <taxon>Bacteria</taxon>
        <taxon>Pseudomonadati</taxon>
        <taxon>Pseudomonadota</taxon>
        <taxon>Gammaproteobacteria</taxon>
        <taxon>Lysobacterales</taxon>
        <taxon>Rhodanobacteraceae</taxon>
        <taxon>Dyella</taxon>
    </lineage>
</organism>
<dbReference type="EMBL" id="BSOB01000005">
    <property type="protein sequence ID" value="GLQ91646.1"/>
    <property type="molecule type" value="Genomic_DNA"/>
</dbReference>